<gene>
    <name evidence="2" type="ORF">L1857_21645</name>
</gene>
<name>A0ABY4NZ00_9PSEU</name>
<keyword evidence="3" id="KW-1185">Reference proteome</keyword>
<protein>
    <submittedName>
        <fullName evidence="2">DUF4383 domain-containing protein</fullName>
    </submittedName>
</protein>
<keyword evidence="1" id="KW-0472">Membrane</keyword>
<feature type="transmembrane region" description="Helical" evidence="1">
    <location>
        <begin position="53"/>
        <end position="77"/>
    </location>
</feature>
<reference evidence="2" key="1">
    <citation type="submission" date="2022-01" db="EMBL/GenBank/DDBJ databases">
        <title>PSI-footprinting approach for the identification of protein synthesis inhibitor producers.</title>
        <authorList>
            <person name="Handel F."/>
            <person name="Kulik A."/>
            <person name="Wex K.W."/>
            <person name="Berscheid A."/>
            <person name="Saur J.S."/>
            <person name="Winkler A."/>
            <person name="Wibberg D."/>
            <person name="Kalinowski J."/>
            <person name="Broetz-Oesterhelt H."/>
            <person name="Mast Y."/>
        </authorList>
    </citation>
    <scope>NUCLEOTIDE SEQUENCE</scope>
    <source>
        <strain evidence="2">KNN 49.3e</strain>
    </source>
</reference>
<evidence type="ECO:0000313" key="2">
    <source>
        <dbReference type="EMBL" id="UQS25228.1"/>
    </source>
</evidence>
<dbReference type="Proteomes" id="UP000830158">
    <property type="component" value="Chromosome"/>
</dbReference>
<sequence>MSRSTTLSTTRGARAAAGVVGAVFLLVGILGFVPGITTGYDELTFAGHHSGALLLGVFAVSVLHNIVHLLFGVAGLAASRSAGAARAFLIGGGAIYLVLWVYGLVVDEAGSANFVPVNTADNWLHLVLGVAMIALGLLTARGRRTAH</sequence>
<accession>A0ABY4NZ00</accession>
<evidence type="ECO:0000256" key="1">
    <source>
        <dbReference type="SAM" id="Phobius"/>
    </source>
</evidence>
<feature type="transmembrane region" description="Helical" evidence="1">
    <location>
        <begin position="12"/>
        <end position="33"/>
    </location>
</feature>
<evidence type="ECO:0000313" key="3">
    <source>
        <dbReference type="Proteomes" id="UP000830158"/>
    </source>
</evidence>
<feature type="transmembrane region" description="Helical" evidence="1">
    <location>
        <begin position="84"/>
        <end position="103"/>
    </location>
</feature>
<proteinExistence type="predicted"/>
<dbReference type="Pfam" id="PF14325">
    <property type="entry name" value="DUF4383"/>
    <property type="match status" value="1"/>
</dbReference>
<organism evidence="2 3">
    <name type="scientific">Amycolatopsis thermalba</name>
    <dbReference type="NCBI Taxonomy" id="944492"/>
    <lineage>
        <taxon>Bacteria</taxon>
        <taxon>Bacillati</taxon>
        <taxon>Actinomycetota</taxon>
        <taxon>Actinomycetes</taxon>
        <taxon>Pseudonocardiales</taxon>
        <taxon>Pseudonocardiaceae</taxon>
        <taxon>Amycolatopsis</taxon>
    </lineage>
</organism>
<dbReference type="RefSeq" id="WP_094002847.1">
    <property type="nucleotide sequence ID" value="NZ_CP091196.1"/>
</dbReference>
<keyword evidence="1" id="KW-1133">Transmembrane helix</keyword>
<feature type="transmembrane region" description="Helical" evidence="1">
    <location>
        <begin position="123"/>
        <end position="140"/>
    </location>
</feature>
<keyword evidence="1" id="KW-0812">Transmembrane</keyword>
<dbReference type="EMBL" id="CP091196">
    <property type="protein sequence ID" value="UQS25228.1"/>
    <property type="molecule type" value="Genomic_DNA"/>
</dbReference>